<dbReference type="OrthoDB" id="406505at2759"/>
<dbReference type="InterPro" id="IPR036908">
    <property type="entry name" value="RlpA-like_sf"/>
</dbReference>
<dbReference type="PANTHER" id="PTHR31836:SF21">
    <property type="entry name" value="EXPANSIN-LIKE PROTEIN 7"/>
    <property type="match status" value="1"/>
</dbReference>
<evidence type="ECO:0000313" key="4">
    <source>
        <dbReference type="Proteomes" id="UP000052943"/>
    </source>
</evidence>
<dbReference type="InterPro" id="IPR036749">
    <property type="entry name" value="Expansin_CBD_sf"/>
</dbReference>
<keyword evidence="2" id="KW-0472">Membrane</keyword>
<feature type="transmembrane region" description="Helical" evidence="2">
    <location>
        <begin position="407"/>
        <end position="427"/>
    </location>
</feature>
<name>A0A0W8CAZ1_PHYNI</name>
<organism evidence="3 4">
    <name type="scientific">Phytophthora nicotianae</name>
    <name type="common">Potato buckeye rot agent</name>
    <name type="synonym">Phytophthora parasitica</name>
    <dbReference type="NCBI Taxonomy" id="4792"/>
    <lineage>
        <taxon>Eukaryota</taxon>
        <taxon>Sar</taxon>
        <taxon>Stramenopiles</taxon>
        <taxon>Oomycota</taxon>
        <taxon>Peronosporomycetes</taxon>
        <taxon>Peronosporales</taxon>
        <taxon>Peronosporaceae</taxon>
        <taxon>Phytophthora</taxon>
    </lineage>
</organism>
<dbReference type="Gene3D" id="2.60.40.760">
    <property type="entry name" value="Expansin, cellulose-binding-like domain"/>
    <property type="match status" value="1"/>
</dbReference>
<evidence type="ECO:0000256" key="2">
    <source>
        <dbReference type="SAM" id="Phobius"/>
    </source>
</evidence>
<proteinExistence type="predicted"/>
<dbReference type="InterPro" id="IPR051477">
    <property type="entry name" value="Expansin_CellWall"/>
</dbReference>
<keyword evidence="2" id="KW-1133">Transmembrane helix</keyword>
<dbReference type="PANTHER" id="PTHR31836">
    <property type="match status" value="1"/>
</dbReference>
<comment type="caution">
    <text evidence="3">The sequence shown here is derived from an EMBL/GenBank/DDBJ whole genome shotgun (WGS) entry which is preliminary data.</text>
</comment>
<dbReference type="SUPFAM" id="SSF50685">
    <property type="entry name" value="Barwin-like endoglucanases"/>
    <property type="match status" value="1"/>
</dbReference>
<evidence type="ECO:0000256" key="1">
    <source>
        <dbReference type="ARBA" id="ARBA00022729"/>
    </source>
</evidence>
<dbReference type="EMBL" id="LNFO01004263">
    <property type="protein sequence ID" value="KUF81240.1"/>
    <property type="molecule type" value="Genomic_DNA"/>
</dbReference>
<dbReference type="AlphaFoldDB" id="A0A0W8CAZ1"/>
<reference evidence="3 4" key="1">
    <citation type="submission" date="2015-11" db="EMBL/GenBank/DDBJ databases">
        <title>Genomes and virulence difference between two physiological races of Phytophthora nicotianae.</title>
        <authorList>
            <person name="Liu H."/>
            <person name="Ma X."/>
            <person name="Yu H."/>
            <person name="Fang D."/>
            <person name="Li Y."/>
            <person name="Wang X."/>
            <person name="Wang W."/>
            <person name="Dong Y."/>
            <person name="Xiao B."/>
        </authorList>
    </citation>
    <scope>NUCLEOTIDE SEQUENCE [LARGE SCALE GENOMIC DNA]</scope>
    <source>
        <strain evidence="4">race 0</strain>
    </source>
</reference>
<keyword evidence="2" id="KW-0812">Transmembrane</keyword>
<keyword evidence="1" id="KW-0732">Signal</keyword>
<sequence length="463" mass="49744">MLWGVHALERRAMRRVSRRAGACSTEASGELRFRESGAAAAVSDVVSTGGDGLHSREREETGRFLRTGAWSDDSAQFVQSKQETAHAGRGPLFVDDVSSQDVEKSSGSIVFGGEGQVSVKLATDWRLPWHEMKSLAKQRIVVLMLCLASRDALSSMTLASGDTYYSGNSVLYTHEEFSSGNCNFMYDPGVGNYFAALNSDQWDSTLNCGRCAEVASDGASSITVYIVDECTECEDEGLGLSPLVYNQLTHSDSSQSIKWRFVDCPVSGNIEYCANTLSRSAWMALQPANTVTGVASMKIANQNASLMDSSFYFVLKGSNVNMSAVNVELTSISGETLTETLSLVAGNCTEGTSNFAASSSHQESEVNEYFDTLKSGDGGYTAGKVTPPDDSEQTVTRSEATSSGTNLLFVVPVLVIIVGGIALVYIVKRKKRLSGQHVDREKGKSAFGTLKSPVLVKETIAKI</sequence>
<dbReference type="Gene3D" id="2.40.40.10">
    <property type="entry name" value="RlpA-like domain"/>
    <property type="match status" value="1"/>
</dbReference>
<gene>
    <name evidence="3" type="ORF">AM587_10006448</name>
</gene>
<dbReference type="CDD" id="cd22271">
    <property type="entry name" value="DPBB_EXP_N-like"/>
    <property type="match status" value="1"/>
</dbReference>
<protein>
    <submittedName>
        <fullName evidence="3">Expansin-YoaJ</fullName>
    </submittedName>
</protein>
<evidence type="ECO:0000313" key="3">
    <source>
        <dbReference type="EMBL" id="KUF81240.1"/>
    </source>
</evidence>
<dbReference type="Proteomes" id="UP000052943">
    <property type="component" value="Unassembled WGS sequence"/>
</dbReference>
<accession>A0A0W8CAZ1</accession>